<proteinExistence type="predicted"/>
<geneLocation type="plasmid" evidence="2 3">
    <name>unnamed</name>
</geneLocation>
<dbReference type="EMBL" id="CP055678">
    <property type="protein sequence ID" value="QLN03059.1"/>
    <property type="molecule type" value="Genomic_DNA"/>
</dbReference>
<dbReference type="RefSeq" id="WP_061091723.1">
    <property type="nucleotide sequence ID" value="NZ_CP055678.1"/>
</dbReference>
<keyword evidence="2" id="KW-0614">Plasmid</keyword>
<organism evidence="2 3">
    <name type="scientific">Escherichia fergusonii</name>
    <dbReference type="NCBI Taxonomy" id="564"/>
    <lineage>
        <taxon>Bacteria</taxon>
        <taxon>Pseudomonadati</taxon>
        <taxon>Pseudomonadota</taxon>
        <taxon>Gammaproteobacteria</taxon>
        <taxon>Enterobacterales</taxon>
        <taxon>Enterobacteriaceae</taxon>
        <taxon>Escherichia</taxon>
    </lineage>
</organism>
<keyword evidence="1" id="KW-1133">Transmembrane helix</keyword>
<dbReference type="Proteomes" id="UP000510927">
    <property type="component" value="Plasmid unnamed"/>
</dbReference>
<evidence type="ECO:0008006" key="4">
    <source>
        <dbReference type="Google" id="ProtNLM"/>
    </source>
</evidence>
<reference evidence="2 3" key="1">
    <citation type="submission" date="2020-06" db="EMBL/GenBank/DDBJ databases">
        <title>REHAB project genomes.</title>
        <authorList>
            <person name="Shaw L.P."/>
        </authorList>
    </citation>
    <scope>NUCLEOTIDE SEQUENCE [LARGE SCALE GENOMIC DNA]</scope>
    <source>
        <strain evidence="3">RHB28-C13</strain>
        <plasmid evidence="2 3">unnamed</plasmid>
    </source>
</reference>
<keyword evidence="1" id="KW-0472">Membrane</keyword>
<keyword evidence="1" id="KW-0812">Transmembrane</keyword>
<evidence type="ECO:0000313" key="3">
    <source>
        <dbReference type="Proteomes" id="UP000510927"/>
    </source>
</evidence>
<feature type="transmembrane region" description="Helical" evidence="1">
    <location>
        <begin position="105"/>
        <end position="130"/>
    </location>
</feature>
<name>A0A8E4N9Q6_ESCFE</name>
<dbReference type="AlphaFoldDB" id="A0A8E4N9Q6"/>
<evidence type="ECO:0000313" key="2">
    <source>
        <dbReference type="EMBL" id="QLN03059.1"/>
    </source>
</evidence>
<feature type="transmembrane region" description="Helical" evidence="1">
    <location>
        <begin position="46"/>
        <end position="64"/>
    </location>
</feature>
<gene>
    <name evidence="2" type="ORF">HVY52_24920</name>
</gene>
<sequence length="149" mass="16985">MQEEANKILVDLLKKASDGIDSAIAFSQAQIPDVVHQLLVWNMVDSLIKTLIAISTIPLVIWFMKKQCKKVEIGKFDNEGRSWDNGQPKYKPTMIWESDGRLSGFVLPLVAVFILWFSFIISVVANMTWLKIWLAPKLYLIEYAASLIK</sequence>
<protein>
    <recommendedName>
        <fullName evidence="4">Phage transmembrane protein</fullName>
    </recommendedName>
</protein>
<evidence type="ECO:0000256" key="1">
    <source>
        <dbReference type="SAM" id="Phobius"/>
    </source>
</evidence>
<accession>A0A8E4N9Q6</accession>